<keyword evidence="2" id="KW-1185">Reference proteome</keyword>
<organism evidence="1 2">
    <name type="scientific">Saccharospirillum salsuginis</name>
    <dbReference type="NCBI Taxonomy" id="418750"/>
    <lineage>
        <taxon>Bacteria</taxon>
        <taxon>Pseudomonadati</taxon>
        <taxon>Pseudomonadota</taxon>
        <taxon>Gammaproteobacteria</taxon>
        <taxon>Oceanospirillales</taxon>
        <taxon>Saccharospirillaceae</taxon>
        <taxon>Saccharospirillum</taxon>
    </lineage>
</organism>
<accession>A0A918N6G0</accession>
<reference evidence="1" key="2">
    <citation type="submission" date="2020-09" db="EMBL/GenBank/DDBJ databases">
        <authorList>
            <person name="Sun Q."/>
            <person name="Kim S."/>
        </authorList>
    </citation>
    <scope>NUCLEOTIDE SEQUENCE</scope>
    <source>
        <strain evidence="1">KCTC 22169</strain>
    </source>
</reference>
<proteinExistence type="predicted"/>
<dbReference type="Proteomes" id="UP000626148">
    <property type="component" value="Unassembled WGS sequence"/>
</dbReference>
<name>A0A918N6G0_9GAMM</name>
<sequence length="96" mass="11262">MLLKKSRYKNAKAFEPRNTEGTFPGLRAREIEPKEGVIEHTVTENDRLDHLARHYYNDDRQWWRIVDANPELLDGGRLMHPDWVGEVILIPALRQG</sequence>
<dbReference type="AlphaFoldDB" id="A0A918N6G0"/>
<evidence type="ECO:0000313" key="2">
    <source>
        <dbReference type="Proteomes" id="UP000626148"/>
    </source>
</evidence>
<evidence type="ECO:0000313" key="1">
    <source>
        <dbReference type="EMBL" id="GGX39053.1"/>
    </source>
</evidence>
<dbReference type="RefSeq" id="WP_189606600.1">
    <property type="nucleotide sequence ID" value="NZ_BMXR01000001.1"/>
</dbReference>
<evidence type="ECO:0008006" key="3">
    <source>
        <dbReference type="Google" id="ProtNLM"/>
    </source>
</evidence>
<dbReference type="EMBL" id="BMXR01000001">
    <property type="protein sequence ID" value="GGX39053.1"/>
    <property type="molecule type" value="Genomic_DNA"/>
</dbReference>
<protein>
    <recommendedName>
        <fullName evidence="3">LysM domain-containing protein</fullName>
    </recommendedName>
</protein>
<reference evidence="1" key="1">
    <citation type="journal article" date="2014" name="Int. J. Syst. Evol. Microbiol.">
        <title>Complete genome sequence of Corynebacterium casei LMG S-19264T (=DSM 44701T), isolated from a smear-ripened cheese.</title>
        <authorList>
            <consortium name="US DOE Joint Genome Institute (JGI-PGF)"/>
            <person name="Walter F."/>
            <person name="Albersmeier A."/>
            <person name="Kalinowski J."/>
            <person name="Ruckert C."/>
        </authorList>
    </citation>
    <scope>NUCLEOTIDE SEQUENCE</scope>
    <source>
        <strain evidence="1">KCTC 22169</strain>
    </source>
</reference>
<gene>
    <name evidence="1" type="ORF">GCM10007392_01690</name>
</gene>
<comment type="caution">
    <text evidence="1">The sequence shown here is derived from an EMBL/GenBank/DDBJ whole genome shotgun (WGS) entry which is preliminary data.</text>
</comment>